<dbReference type="EMBL" id="LUCH01009533">
    <property type="protein sequence ID" value="KAF5395993.1"/>
    <property type="molecule type" value="Genomic_DNA"/>
</dbReference>
<dbReference type="InterPro" id="IPR036213">
    <property type="entry name" value="Calpain_III_sf"/>
</dbReference>
<evidence type="ECO:0000313" key="7">
    <source>
        <dbReference type="EMBL" id="KAF5395993.1"/>
    </source>
</evidence>
<keyword evidence="2" id="KW-0645">Protease</keyword>
<evidence type="ECO:0000313" key="8">
    <source>
        <dbReference type="Proteomes" id="UP000748531"/>
    </source>
</evidence>
<reference evidence="7" key="1">
    <citation type="submission" date="2019-05" db="EMBL/GenBank/DDBJ databases">
        <title>Annotation for the trematode Paragonimus heterotremus.</title>
        <authorList>
            <person name="Choi Y.-J."/>
        </authorList>
    </citation>
    <scope>NUCLEOTIDE SEQUENCE</scope>
    <source>
        <strain evidence="7">LC</strain>
    </source>
</reference>
<feature type="non-terminal residue" evidence="7">
    <location>
        <position position="124"/>
    </location>
</feature>
<dbReference type="SUPFAM" id="SSF54001">
    <property type="entry name" value="Cysteine proteinases"/>
    <property type="match status" value="1"/>
</dbReference>
<comment type="caution">
    <text evidence="7">The sequence shown here is derived from an EMBL/GenBank/DDBJ whole genome shotgun (WGS) entry which is preliminary data.</text>
</comment>
<comment type="caution">
    <text evidence="5">Lacks conserved residue(s) required for the propagation of feature annotation.</text>
</comment>
<evidence type="ECO:0000256" key="5">
    <source>
        <dbReference type="PROSITE-ProRule" id="PRU00239"/>
    </source>
</evidence>
<name>A0A8J4WDT7_9TREM</name>
<dbReference type="Proteomes" id="UP000748531">
    <property type="component" value="Unassembled WGS sequence"/>
</dbReference>
<evidence type="ECO:0000256" key="1">
    <source>
        <dbReference type="ARBA" id="ARBA00007623"/>
    </source>
</evidence>
<dbReference type="OrthoDB" id="424753at2759"/>
<dbReference type="AlphaFoldDB" id="A0A8J4WDT7"/>
<keyword evidence="8" id="KW-1185">Reference proteome</keyword>
<feature type="domain" description="Calpain catalytic" evidence="6">
    <location>
        <begin position="11"/>
        <end position="67"/>
    </location>
</feature>
<evidence type="ECO:0000256" key="3">
    <source>
        <dbReference type="ARBA" id="ARBA00022801"/>
    </source>
</evidence>
<organism evidence="7 8">
    <name type="scientific">Paragonimus heterotremus</name>
    <dbReference type="NCBI Taxonomy" id="100268"/>
    <lineage>
        <taxon>Eukaryota</taxon>
        <taxon>Metazoa</taxon>
        <taxon>Spiralia</taxon>
        <taxon>Lophotrochozoa</taxon>
        <taxon>Platyhelminthes</taxon>
        <taxon>Trematoda</taxon>
        <taxon>Digenea</taxon>
        <taxon>Plagiorchiida</taxon>
        <taxon>Troglotremata</taxon>
        <taxon>Troglotrematidae</taxon>
        <taxon>Paragonimus</taxon>
    </lineage>
</organism>
<dbReference type="PROSITE" id="PS50203">
    <property type="entry name" value="CALPAIN_CAT"/>
    <property type="match status" value="1"/>
</dbReference>
<accession>A0A8J4WDT7</accession>
<dbReference type="GO" id="GO:0006508">
    <property type="term" value="P:proteolysis"/>
    <property type="evidence" value="ECO:0007669"/>
    <property type="project" value="UniProtKB-KW"/>
</dbReference>
<dbReference type="PANTHER" id="PTHR10183:SF379">
    <property type="entry name" value="CALPAIN-5"/>
    <property type="match status" value="1"/>
</dbReference>
<dbReference type="InterPro" id="IPR038765">
    <property type="entry name" value="Papain-like_cys_pep_sf"/>
</dbReference>
<gene>
    <name evidence="7" type="ORF">PHET_10710</name>
</gene>
<dbReference type="PRINTS" id="PR00704">
    <property type="entry name" value="CALPAIN"/>
</dbReference>
<evidence type="ECO:0000259" key="6">
    <source>
        <dbReference type="PROSITE" id="PS50203"/>
    </source>
</evidence>
<evidence type="ECO:0000256" key="4">
    <source>
        <dbReference type="ARBA" id="ARBA00022807"/>
    </source>
</evidence>
<comment type="similarity">
    <text evidence="1">Belongs to the peptidase C2 family.</text>
</comment>
<dbReference type="Gene3D" id="2.60.120.380">
    <property type="match status" value="1"/>
</dbReference>
<proteinExistence type="inferred from homology"/>
<evidence type="ECO:0000256" key="2">
    <source>
        <dbReference type="ARBA" id="ARBA00022670"/>
    </source>
</evidence>
<sequence>CPLTVAEGGAGLGEWIGAYSACSPEWEDLGLEVRRRLRLAFDSEAEFWMPLDDLLEHMTGAMICRLPDTSAVSLTGRTWQLNEHHGAWHGHQAGGSLRFRDSFFDNPQVGVRFVRVRIVNHTFS</sequence>
<dbReference type="InterPro" id="IPR001300">
    <property type="entry name" value="Peptidase_C2_calpain_cat"/>
</dbReference>
<dbReference type="Pfam" id="PF00648">
    <property type="entry name" value="Peptidase_C2"/>
    <property type="match status" value="1"/>
</dbReference>
<protein>
    <recommendedName>
        <fullName evidence="6">Calpain catalytic domain-containing protein</fullName>
    </recommendedName>
</protein>
<dbReference type="PANTHER" id="PTHR10183">
    <property type="entry name" value="CALPAIN"/>
    <property type="match status" value="1"/>
</dbReference>
<dbReference type="GO" id="GO:0005737">
    <property type="term" value="C:cytoplasm"/>
    <property type="evidence" value="ECO:0007669"/>
    <property type="project" value="TreeGrafter"/>
</dbReference>
<keyword evidence="3" id="KW-0378">Hydrolase</keyword>
<dbReference type="InterPro" id="IPR022684">
    <property type="entry name" value="Calpain_cysteine_protease"/>
</dbReference>
<dbReference type="Gene3D" id="3.90.70.10">
    <property type="entry name" value="Cysteine proteinases"/>
    <property type="match status" value="1"/>
</dbReference>
<dbReference type="SUPFAM" id="SSF49758">
    <property type="entry name" value="Calpain large subunit, middle domain (domain III)"/>
    <property type="match status" value="1"/>
</dbReference>
<keyword evidence="4" id="KW-0788">Thiol protease</keyword>
<dbReference type="GO" id="GO:0004198">
    <property type="term" value="F:calcium-dependent cysteine-type endopeptidase activity"/>
    <property type="evidence" value="ECO:0007669"/>
    <property type="project" value="InterPro"/>
</dbReference>